<dbReference type="EMBL" id="JADGJH010003247">
    <property type="protein sequence ID" value="KAJ3092390.1"/>
    <property type="molecule type" value="Genomic_DNA"/>
</dbReference>
<proteinExistence type="predicted"/>
<reference evidence="1" key="1">
    <citation type="submission" date="2020-05" db="EMBL/GenBank/DDBJ databases">
        <title>Phylogenomic resolution of chytrid fungi.</title>
        <authorList>
            <person name="Stajich J.E."/>
            <person name="Amses K."/>
            <person name="Simmons R."/>
            <person name="Seto K."/>
            <person name="Myers J."/>
            <person name="Bonds A."/>
            <person name="Quandt C.A."/>
            <person name="Barry K."/>
            <person name="Liu P."/>
            <person name="Grigoriev I."/>
            <person name="Longcore J.E."/>
            <person name="James T.Y."/>
        </authorList>
    </citation>
    <scope>NUCLEOTIDE SEQUENCE</scope>
    <source>
        <strain evidence="1">JEL0513</strain>
    </source>
</reference>
<evidence type="ECO:0000313" key="1">
    <source>
        <dbReference type="EMBL" id="KAJ3092390.1"/>
    </source>
</evidence>
<accession>A0AAD5SQ08</accession>
<name>A0AAD5SQ08_9FUNG</name>
<organism evidence="1 2">
    <name type="scientific">Physocladia obscura</name>
    <dbReference type="NCBI Taxonomy" id="109957"/>
    <lineage>
        <taxon>Eukaryota</taxon>
        <taxon>Fungi</taxon>
        <taxon>Fungi incertae sedis</taxon>
        <taxon>Chytridiomycota</taxon>
        <taxon>Chytridiomycota incertae sedis</taxon>
        <taxon>Chytridiomycetes</taxon>
        <taxon>Chytridiales</taxon>
        <taxon>Chytriomycetaceae</taxon>
        <taxon>Physocladia</taxon>
    </lineage>
</organism>
<comment type="caution">
    <text evidence="1">The sequence shown here is derived from an EMBL/GenBank/DDBJ whole genome shotgun (WGS) entry which is preliminary data.</text>
</comment>
<dbReference type="Proteomes" id="UP001211907">
    <property type="component" value="Unassembled WGS sequence"/>
</dbReference>
<dbReference type="AlphaFoldDB" id="A0AAD5SQ08"/>
<gene>
    <name evidence="1" type="ORF">HK100_006950</name>
</gene>
<evidence type="ECO:0000313" key="2">
    <source>
        <dbReference type="Proteomes" id="UP001211907"/>
    </source>
</evidence>
<protein>
    <submittedName>
        <fullName evidence="1">Uncharacterized protein</fullName>
    </submittedName>
</protein>
<keyword evidence="2" id="KW-1185">Reference proteome</keyword>
<sequence length="97" mass="10617">MFSAFVDMPDVKDVHTDVGVIEVHVKLGVVEVEVVVVVVVVDVDGVEVKAVDAVELLVQLVHAELLKVGVVEEVLTEMEVLSEVKVLEDKEEKEVDI</sequence>